<evidence type="ECO:0000256" key="1">
    <source>
        <dbReference type="SAM" id="MobiDB-lite"/>
    </source>
</evidence>
<evidence type="ECO:0000313" key="4">
    <source>
        <dbReference type="Proteomes" id="UP000642070"/>
    </source>
</evidence>
<reference evidence="3" key="1">
    <citation type="journal article" date="2014" name="Int. J. Syst. Evol. Microbiol.">
        <title>Complete genome sequence of Corynebacterium casei LMG S-19264T (=DSM 44701T), isolated from a smear-ripened cheese.</title>
        <authorList>
            <consortium name="US DOE Joint Genome Institute (JGI-PGF)"/>
            <person name="Walter F."/>
            <person name="Albersmeier A."/>
            <person name="Kalinowski J."/>
            <person name="Ruckert C."/>
        </authorList>
    </citation>
    <scope>NUCLEOTIDE SEQUENCE</scope>
    <source>
        <strain evidence="3">JCM 19831</strain>
    </source>
</reference>
<evidence type="ECO:0000313" key="3">
    <source>
        <dbReference type="EMBL" id="GGM85368.1"/>
    </source>
</evidence>
<organism evidence="3 4">
    <name type="scientific">Dactylosporangium sucinum</name>
    <dbReference type="NCBI Taxonomy" id="1424081"/>
    <lineage>
        <taxon>Bacteria</taxon>
        <taxon>Bacillati</taxon>
        <taxon>Actinomycetota</taxon>
        <taxon>Actinomycetes</taxon>
        <taxon>Micromonosporales</taxon>
        <taxon>Micromonosporaceae</taxon>
        <taxon>Dactylosporangium</taxon>
    </lineage>
</organism>
<name>A0A917UG68_9ACTN</name>
<feature type="region of interest" description="Disordered" evidence="1">
    <location>
        <begin position="38"/>
        <end position="69"/>
    </location>
</feature>
<evidence type="ECO:0000256" key="2">
    <source>
        <dbReference type="SAM" id="SignalP"/>
    </source>
</evidence>
<protein>
    <submittedName>
        <fullName evidence="3">Uncharacterized protein</fullName>
    </submittedName>
</protein>
<comment type="caution">
    <text evidence="3">The sequence shown here is derived from an EMBL/GenBank/DDBJ whole genome shotgun (WGS) entry which is preliminary data.</text>
</comment>
<accession>A0A917UG68</accession>
<feature type="signal peptide" evidence="2">
    <location>
        <begin position="1"/>
        <end position="20"/>
    </location>
</feature>
<sequence>MRRTLAAALAATVSAGLVLAAPGRAALAQPNCNVPVPPPACDGGGPPEPTESPVPEGSDKAPTGRIESHGYSDGTYRISGWARDVNGGPVTVSLWVDQTVFSGFRADRYHAGQAGNVGFDIVVPAPNAAGPHQVGLTLRNVPDGTLPEAPYSVILGILPWTNLPATPRDLALTTTAVGGGNDITVEFTDPSLTEDGFTITYDWLVRKVDREGRWVTTTEARTVHIGPHAGTGRVPHTVTGLPSATYVRFYVRTDEIGLQSPALTGGIGTPA</sequence>
<gene>
    <name evidence="3" type="ORF">GCM10007977_103900</name>
</gene>
<dbReference type="AlphaFoldDB" id="A0A917UG68"/>
<feature type="chain" id="PRO_5037288584" evidence="2">
    <location>
        <begin position="21"/>
        <end position="271"/>
    </location>
</feature>
<keyword evidence="4" id="KW-1185">Reference proteome</keyword>
<dbReference type="RefSeq" id="WP_190257531.1">
    <property type="nucleotide sequence ID" value="NZ_BMPI01000101.1"/>
</dbReference>
<proteinExistence type="predicted"/>
<keyword evidence="2" id="KW-0732">Signal</keyword>
<feature type="compositionally biased region" description="Pro residues" evidence="1">
    <location>
        <begin position="38"/>
        <end position="52"/>
    </location>
</feature>
<reference evidence="3" key="2">
    <citation type="submission" date="2020-09" db="EMBL/GenBank/DDBJ databases">
        <authorList>
            <person name="Sun Q."/>
            <person name="Ohkuma M."/>
        </authorList>
    </citation>
    <scope>NUCLEOTIDE SEQUENCE</scope>
    <source>
        <strain evidence="3">JCM 19831</strain>
    </source>
</reference>
<dbReference type="EMBL" id="BMPI01000101">
    <property type="protein sequence ID" value="GGM85368.1"/>
    <property type="molecule type" value="Genomic_DNA"/>
</dbReference>
<dbReference type="Proteomes" id="UP000642070">
    <property type="component" value="Unassembled WGS sequence"/>
</dbReference>